<comment type="caution">
    <text evidence="1">The sequence shown here is derived from an EMBL/GenBank/DDBJ whole genome shotgun (WGS) entry which is preliminary data.</text>
</comment>
<keyword evidence="2" id="KW-1185">Reference proteome</keyword>
<name>A0AAD8EKA5_DIPPU</name>
<evidence type="ECO:0000313" key="1">
    <source>
        <dbReference type="EMBL" id="KAJ9593336.1"/>
    </source>
</evidence>
<proteinExistence type="predicted"/>
<reference evidence="1" key="2">
    <citation type="submission" date="2023-05" db="EMBL/GenBank/DDBJ databases">
        <authorList>
            <person name="Fouks B."/>
        </authorList>
    </citation>
    <scope>NUCLEOTIDE SEQUENCE</scope>
    <source>
        <strain evidence="1">Stay&amp;Tobe</strain>
        <tissue evidence="1">Testes</tissue>
    </source>
</reference>
<gene>
    <name evidence="1" type="ORF">L9F63_015106</name>
</gene>
<dbReference type="EMBL" id="JASPKZ010003446">
    <property type="protein sequence ID" value="KAJ9593336.1"/>
    <property type="molecule type" value="Genomic_DNA"/>
</dbReference>
<dbReference type="Proteomes" id="UP001233999">
    <property type="component" value="Unassembled WGS sequence"/>
</dbReference>
<dbReference type="AlphaFoldDB" id="A0AAD8EKA5"/>
<evidence type="ECO:0000313" key="2">
    <source>
        <dbReference type="Proteomes" id="UP001233999"/>
    </source>
</evidence>
<feature type="non-terminal residue" evidence="1">
    <location>
        <position position="1"/>
    </location>
</feature>
<accession>A0AAD8EKA5</accession>
<reference evidence="1" key="1">
    <citation type="journal article" date="2023" name="IScience">
        <title>Live-bearing cockroach genome reveals convergent evolutionary mechanisms linked to viviparity in insects and beyond.</title>
        <authorList>
            <person name="Fouks B."/>
            <person name="Harrison M.C."/>
            <person name="Mikhailova A.A."/>
            <person name="Marchal E."/>
            <person name="English S."/>
            <person name="Carruthers M."/>
            <person name="Jennings E.C."/>
            <person name="Chiamaka E.L."/>
            <person name="Frigard R.A."/>
            <person name="Pippel M."/>
            <person name="Attardo G.M."/>
            <person name="Benoit J.B."/>
            <person name="Bornberg-Bauer E."/>
            <person name="Tobe S.S."/>
        </authorList>
    </citation>
    <scope>NUCLEOTIDE SEQUENCE</scope>
    <source>
        <strain evidence="1">Stay&amp;Tobe</strain>
    </source>
</reference>
<feature type="non-terminal residue" evidence="1">
    <location>
        <position position="183"/>
    </location>
</feature>
<protein>
    <submittedName>
        <fullName evidence="1">Uncharacterized protein</fullName>
    </submittedName>
</protein>
<organism evidence="1 2">
    <name type="scientific">Diploptera punctata</name>
    <name type="common">Pacific beetle cockroach</name>
    <dbReference type="NCBI Taxonomy" id="6984"/>
    <lineage>
        <taxon>Eukaryota</taxon>
        <taxon>Metazoa</taxon>
        <taxon>Ecdysozoa</taxon>
        <taxon>Arthropoda</taxon>
        <taxon>Hexapoda</taxon>
        <taxon>Insecta</taxon>
        <taxon>Pterygota</taxon>
        <taxon>Neoptera</taxon>
        <taxon>Polyneoptera</taxon>
        <taxon>Dictyoptera</taxon>
        <taxon>Blattodea</taxon>
        <taxon>Blaberoidea</taxon>
        <taxon>Blaberidae</taxon>
        <taxon>Diplopterinae</taxon>
        <taxon>Diploptera</taxon>
    </lineage>
</organism>
<sequence>TYIIVPRLCCFPKEFILIQTENGSVDKESHDLVKLLCILQNIISPYFSETIHITFGIFSQICSVPNCVNYINIQRAFISSSFDNPYNEISRVLRTSSTGFRNDRTSKRVYMFLNKVVDSTSATFFARNDCKIKIYDELHSENTAVLVVVTILDCKMRNNNFRMLKRNVARGGLEQYLRKFRLI</sequence>